<dbReference type="EMBL" id="JBANDL010000002">
    <property type="protein sequence ID" value="MEI2454868.1"/>
    <property type="molecule type" value="Genomic_DNA"/>
</dbReference>
<name>A0ABU8D3J9_9GAMM</name>
<evidence type="ECO:0000313" key="2">
    <source>
        <dbReference type="Proteomes" id="UP001387215"/>
    </source>
</evidence>
<keyword evidence="2" id="KW-1185">Reference proteome</keyword>
<evidence type="ECO:0000313" key="1">
    <source>
        <dbReference type="EMBL" id="MEI2454868.1"/>
    </source>
</evidence>
<accession>A0ABU8D3J9</accession>
<reference evidence="1 2" key="1">
    <citation type="submission" date="2024-02" db="EMBL/GenBank/DDBJ databases">
        <title>Lysobacter Genome Sequencing and Mining.</title>
        <authorList>
            <person name="Bierman J."/>
            <person name="Walker M.C."/>
        </authorList>
    </citation>
    <scope>NUCLEOTIDE SEQUENCE [LARGE SCALE GENOMIC DNA]</scope>
    <source>
        <strain evidence="1 2">PB6250</strain>
    </source>
</reference>
<comment type="caution">
    <text evidence="1">The sequence shown here is derived from an EMBL/GenBank/DDBJ whole genome shotgun (WGS) entry which is preliminary data.</text>
</comment>
<sequence>MRKDAQANRRAPLPPPAFLRYSKVMDKVMPTTLRAVVLLVAACSASCTAVVGSGSTGVSAAECRAYYVHTYRLDGMDAAAVLGEEQLSKDSGTCAQSGMVTRRHLDCAMAARSVDALHACGAPNT</sequence>
<evidence type="ECO:0008006" key="3">
    <source>
        <dbReference type="Google" id="ProtNLM"/>
    </source>
</evidence>
<dbReference type="Proteomes" id="UP001387215">
    <property type="component" value="Unassembled WGS sequence"/>
</dbReference>
<organism evidence="1 2">
    <name type="scientific">Lysobacter firmicutimachus</name>
    <dbReference type="NCBI Taxonomy" id="1792846"/>
    <lineage>
        <taxon>Bacteria</taxon>
        <taxon>Pseudomonadati</taxon>
        <taxon>Pseudomonadota</taxon>
        <taxon>Gammaproteobacteria</taxon>
        <taxon>Lysobacterales</taxon>
        <taxon>Lysobacteraceae</taxon>
        <taxon>Lysobacter</taxon>
    </lineage>
</organism>
<gene>
    <name evidence="1" type="ORF">V2J18_09280</name>
</gene>
<proteinExistence type="predicted"/>
<dbReference type="RefSeq" id="WP_141233624.1">
    <property type="nucleotide sequence ID" value="NZ_JBANDL010000002.1"/>
</dbReference>
<protein>
    <recommendedName>
        <fullName evidence="3">Lipoprotein</fullName>
    </recommendedName>
</protein>